<dbReference type="PANTHER" id="PTHR23026:SF90">
    <property type="entry name" value="IODOTYROSINE DEIODINASE 1"/>
    <property type="match status" value="1"/>
</dbReference>
<dbReference type="Gene3D" id="3.30.950.10">
    <property type="entry name" value="Methyltransferase, Cobalt-precorrin-4 Transmethylase, Domain 2"/>
    <property type="match status" value="1"/>
</dbReference>
<protein>
    <submittedName>
        <fullName evidence="5">5,6-dimethylbenzimidazole synthase</fullName>
    </submittedName>
</protein>
<dbReference type="InterPro" id="IPR050627">
    <property type="entry name" value="Nitroreductase/BluB"/>
</dbReference>
<sequence>MGVRRLAHIAAELQRHGLAPDTPAALVFDGTRESQSVVATGLAALAAQAPAYDERPGLLIVGETVRLSPHYREAEAVAPAAPPGGEHYGPADRARLQRLLAGRRDMRHFRRGQNIEPQTLDRLLQAANQAPSVGMMQPWRYLRVRDAALRERIADIVAAERDATAAALGERAADFLRLKVEGIRECAELLVAALPPDDGTVFGRRTMPREMVVCSLACSIQNLWLAARVENLGLGWVSMFEPARLAELLAMPAGAEPLAILCLGPVEAFYAAPMLEQEGWRTRRPWQDAVYEDVWGASPNSRASSV</sequence>
<accession>A0ABS1DX58</accession>
<evidence type="ECO:0000256" key="1">
    <source>
        <dbReference type="ARBA" id="ARBA00022630"/>
    </source>
</evidence>
<dbReference type="Gene3D" id="3.40.109.10">
    <property type="entry name" value="NADH Oxidase"/>
    <property type="match status" value="1"/>
</dbReference>
<dbReference type="SUPFAM" id="SSF53790">
    <property type="entry name" value="Tetrapyrrole methylase"/>
    <property type="match status" value="1"/>
</dbReference>
<evidence type="ECO:0000313" key="6">
    <source>
        <dbReference type="Proteomes" id="UP001041814"/>
    </source>
</evidence>
<reference evidence="5" key="2">
    <citation type="journal article" date="2020" name="Microorganisms">
        <title>Osmotic Adaptation and Compatible Solute Biosynthesis of Phototrophic Bacteria as Revealed from Genome Analyses.</title>
        <authorList>
            <person name="Imhoff J.F."/>
            <person name="Rahn T."/>
            <person name="Kunzel S."/>
            <person name="Keller A."/>
            <person name="Neulinger S.C."/>
        </authorList>
    </citation>
    <scope>NUCLEOTIDE SEQUENCE</scope>
    <source>
        <strain evidence="5">IM 151</strain>
    </source>
</reference>
<keyword evidence="6" id="KW-1185">Reference proteome</keyword>
<organism evidence="5 6">
    <name type="scientific">Rubrivivax gelatinosus</name>
    <name type="common">Rhodocyclus gelatinosus</name>
    <name type="synonym">Rhodopseudomonas gelatinosa</name>
    <dbReference type="NCBI Taxonomy" id="28068"/>
    <lineage>
        <taxon>Bacteria</taxon>
        <taxon>Pseudomonadati</taxon>
        <taxon>Pseudomonadota</taxon>
        <taxon>Betaproteobacteria</taxon>
        <taxon>Burkholderiales</taxon>
        <taxon>Sphaerotilaceae</taxon>
        <taxon>Rubrivivax</taxon>
    </lineage>
</organism>
<dbReference type="InterPro" id="IPR029479">
    <property type="entry name" value="Nitroreductase"/>
</dbReference>
<reference evidence="5" key="1">
    <citation type="submission" date="2017-08" db="EMBL/GenBank/DDBJ databases">
        <authorList>
            <person name="Imhoff J.F."/>
            <person name="Rahn T."/>
            <person name="Kuenzel S."/>
            <person name="Neulinger S.C."/>
        </authorList>
    </citation>
    <scope>NUCLEOTIDE SEQUENCE</scope>
    <source>
        <strain evidence="5">IM 151</strain>
    </source>
</reference>
<dbReference type="InterPro" id="IPR000415">
    <property type="entry name" value="Nitroreductase-like"/>
</dbReference>
<keyword evidence="2" id="KW-0288">FMN</keyword>
<name>A0ABS1DX58_RUBGE</name>
<keyword evidence="3" id="KW-0560">Oxidoreductase</keyword>
<dbReference type="Pfam" id="PF00881">
    <property type="entry name" value="Nitroreductase"/>
    <property type="match status" value="1"/>
</dbReference>
<feature type="domain" description="Nitroreductase" evidence="4">
    <location>
        <begin position="101"/>
        <end position="264"/>
    </location>
</feature>
<comment type="caution">
    <text evidence="5">The sequence shown here is derived from an EMBL/GenBank/DDBJ whole genome shotgun (WGS) entry which is preliminary data.</text>
</comment>
<dbReference type="PANTHER" id="PTHR23026">
    <property type="entry name" value="NADPH NITROREDUCTASE"/>
    <property type="match status" value="1"/>
</dbReference>
<gene>
    <name evidence="5" type="primary">bluB</name>
    <name evidence="5" type="ORF">CKO43_13025</name>
</gene>
<dbReference type="InterPro" id="IPR012825">
    <property type="entry name" value="BluB"/>
</dbReference>
<evidence type="ECO:0000313" key="5">
    <source>
        <dbReference type="EMBL" id="MBK1713701.1"/>
    </source>
</evidence>
<dbReference type="NCBIfam" id="TIGR02476">
    <property type="entry name" value="BluB"/>
    <property type="match status" value="1"/>
</dbReference>
<proteinExistence type="predicted"/>
<evidence type="ECO:0000256" key="3">
    <source>
        <dbReference type="ARBA" id="ARBA00023002"/>
    </source>
</evidence>
<dbReference type="Proteomes" id="UP001041814">
    <property type="component" value="Unassembled WGS sequence"/>
</dbReference>
<keyword evidence="1" id="KW-0285">Flavoprotein</keyword>
<dbReference type="EMBL" id="NRRU01000045">
    <property type="protein sequence ID" value="MBK1713701.1"/>
    <property type="molecule type" value="Genomic_DNA"/>
</dbReference>
<evidence type="ECO:0000259" key="4">
    <source>
        <dbReference type="Pfam" id="PF00881"/>
    </source>
</evidence>
<dbReference type="SUPFAM" id="SSF55469">
    <property type="entry name" value="FMN-dependent nitroreductase-like"/>
    <property type="match status" value="1"/>
</dbReference>
<dbReference type="InterPro" id="IPR014776">
    <property type="entry name" value="4pyrrole_Mease_sub2"/>
</dbReference>
<dbReference type="InterPro" id="IPR035996">
    <property type="entry name" value="4pyrrol_Methylase_sf"/>
</dbReference>
<evidence type="ECO:0000256" key="2">
    <source>
        <dbReference type="ARBA" id="ARBA00022643"/>
    </source>
</evidence>